<reference evidence="2 3" key="1">
    <citation type="submission" date="2016-06" db="EMBL/GenBank/DDBJ databases">
        <title>Comparative genomics of the ectomycorrhizal sister species Rhizopogon vinicolor and Rhizopogon vesiculosus (Basidiomycota: Boletales) reveals a divergence of the mating type B locus.</title>
        <authorList>
            <consortium name="DOE Joint Genome Institute"/>
            <person name="Mujic A.B."/>
            <person name="Kuo A."/>
            <person name="Tritt A."/>
            <person name="Lipzen A."/>
            <person name="Chen C."/>
            <person name="Johnson J."/>
            <person name="Sharma A."/>
            <person name="Barry K."/>
            <person name="Grigoriev I.V."/>
            <person name="Spatafora J.W."/>
        </authorList>
    </citation>
    <scope>NUCLEOTIDE SEQUENCE [LARGE SCALE GENOMIC DNA]</scope>
    <source>
        <strain evidence="2 3">AM-OR11-026</strain>
    </source>
</reference>
<protein>
    <submittedName>
        <fullName evidence="2">Uncharacterized protein</fullName>
    </submittedName>
</protein>
<dbReference type="AlphaFoldDB" id="A0A1B7MEJ8"/>
<sequence length="181" mass="21039">WARSLGRHIYFGGDFDLSQWDDEAEFAVFDDFTDNQCLVKYKMLFGAQKNVVLTDKYRRKMAIKWGKPCILLTNTLEQKYRDDPWVQGNCVIIDVEEKFWCSPMCNGCVEDAAPFDMDEGEAPDWGADVISGDEDVEEEWRQMTLDLEQQEAEDNHRYRQGIAGIDEADYPDLESWLPSQD</sequence>
<keyword evidence="3" id="KW-1185">Reference proteome</keyword>
<evidence type="ECO:0000256" key="1">
    <source>
        <dbReference type="SAM" id="MobiDB-lite"/>
    </source>
</evidence>
<evidence type="ECO:0000313" key="2">
    <source>
        <dbReference type="EMBL" id="OAX31020.1"/>
    </source>
</evidence>
<evidence type="ECO:0000313" key="3">
    <source>
        <dbReference type="Proteomes" id="UP000092154"/>
    </source>
</evidence>
<dbReference type="OrthoDB" id="2977716at2759"/>
<gene>
    <name evidence="2" type="ORF">K503DRAFT_788101</name>
</gene>
<dbReference type="InParanoid" id="A0A1B7MEJ8"/>
<feature type="non-terminal residue" evidence="2">
    <location>
        <position position="1"/>
    </location>
</feature>
<feature type="region of interest" description="Disordered" evidence="1">
    <location>
        <begin position="149"/>
        <end position="181"/>
    </location>
</feature>
<name>A0A1B7MEJ8_9AGAM</name>
<dbReference type="EMBL" id="KV449662">
    <property type="protein sequence ID" value="OAX31020.1"/>
    <property type="molecule type" value="Genomic_DNA"/>
</dbReference>
<organism evidence="2 3">
    <name type="scientific">Rhizopogon vinicolor AM-OR11-026</name>
    <dbReference type="NCBI Taxonomy" id="1314800"/>
    <lineage>
        <taxon>Eukaryota</taxon>
        <taxon>Fungi</taxon>
        <taxon>Dikarya</taxon>
        <taxon>Basidiomycota</taxon>
        <taxon>Agaricomycotina</taxon>
        <taxon>Agaricomycetes</taxon>
        <taxon>Agaricomycetidae</taxon>
        <taxon>Boletales</taxon>
        <taxon>Suillineae</taxon>
        <taxon>Rhizopogonaceae</taxon>
        <taxon>Rhizopogon</taxon>
    </lineage>
</organism>
<dbReference type="Proteomes" id="UP000092154">
    <property type="component" value="Unassembled WGS sequence"/>
</dbReference>
<proteinExistence type="predicted"/>
<accession>A0A1B7MEJ8</accession>